<dbReference type="InterPro" id="IPR050300">
    <property type="entry name" value="GDXG_lipolytic_enzyme"/>
</dbReference>
<dbReference type="InterPro" id="IPR029058">
    <property type="entry name" value="AB_hydrolase_fold"/>
</dbReference>
<dbReference type="Pfam" id="PF07859">
    <property type="entry name" value="Abhydrolase_3"/>
    <property type="match status" value="1"/>
</dbReference>
<dbReference type="GO" id="GO:0016787">
    <property type="term" value="F:hydrolase activity"/>
    <property type="evidence" value="ECO:0007669"/>
    <property type="project" value="UniProtKB-KW"/>
</dbReference>
<evidence type="ECO:0000259" key="2">
    <source>
        <dbReference type="Pfam" id="PF07859"/>
    </source>
</evidence>
<evidence type="ECO:0000313" key="3">
    <source>
        <dbReference type="EMBL" id="CAB4717684.1"/>
    </source>
</evidence>
<organism evidence="3">
    <name type="scientific">freshwater metagenome</name>
    <dbReference type="NCBI Taxonomy" id="449393"/>
    <lineage>
        <taxon>unclassified sequences</taxon>
        <taxon>metagenomes</taxon>
        <taxon>ecological metagenomes</taxon>
    </lineage>
</organism>
<feature type="domain" description="Alpha/beta hydrolase fold-3" evidence="2">
    <location>
        <begin position="81"/>
        <end position="288"/>
    </location>
</feature>
<dbReference type="PANTHER" id="PTHR48081:SF8">
    <property type="entry name" value="ALPHA_BETA HYDROLASE FOLD-3 DOMAIN-CONTAINING PROTEIN-RELATED"/>
    <property type="match status" value="1"/>
</dbReference>
<dbReference type="PANTHER" id="PTHR48081">
    <property type="entry name" value="AB HYDROLASE SUPERFAMILY PROTEIN C4A8.06C"/>
    <property type="match status" value="1"/>
</dbReference>
<reference evidence="3" key="1">
    <citation type="submission" date="2020-05" db="EMBL/GenBank/DDBJ databases">
        <authorList>
            <person name="Chiriac C."/>
            <person name="Salcher M."/>
            <person name="Ghai R."/>
            <person name="Kavagutti S V."/>
        </authorList>
    </citation>
    <scope>NUCLEOTIDE SEQUENCE</scope>
</reference>
<name>A0A6J6REN4_9ZZZZ</name>
<proteinExistence type="predicted"/>
<protein>
    <submittedName>
        <fullName evidence="3">Unannotated protein</fullName>
    </submittedName>
</protein>
<dbReference type="InterPro" id="IPR013094">
    <property type="entry name" value="AB_hydrolase_3"/>
</dbReference>
<accession>A0A6J6REN4</accession>
<dbReference type="AlphaFoldDB" id="A0A6J6REN4"/>
<dbReference type="Gene3D" id="3.40.50.1820">
    <property type="entry name" value="alpha/beta hydrolase"/>
    <property type="match status" value="1"/>
</dbReference>
<gene>
    <name evidence="3" type="ORF">UFOPK2579_01790</name>
</gene>
<dbReference type="EMBL" id="CAEZXR010000221">
    <property type="protein sequence ID" value="CAB4717684.1"/>
    <property type="molecule type" value="Genomic_DNA"/>
</dbReference>
<evidence type="ECO:0000256" key="1">
    <source>
        <dbReference type="ARBA" id="ARBA00022801"/>
    </source>
</evidence>
<keyword evidence="1" id="KW-0378">Hydrolase</keyword>
<sequence>MALAPEVQAHLDAGDATGLGDPDFAVRRAALNVEIDRMFTLFGLPGPDVRTEEHTILSSGRRLPARTYHPPSVDAAAPAHVLLHGGGWTTGTIDNLVSDATARHRAAETGHVVLAVDYSLAPEEPFPAAVHDVIAAVHWLREHAVGLGVDPARISLGGASAGANLAVAAALAAPELAVTALLLEVPVLDVTQTAPLTEVTEGPEAGVSAELAEEVMAGVMSAYLPDPALRASPLVSPAVADDLSGLPPTYILNAEHDLTRRGAEDFARRLAEAGVPVTTRCYAGALHGSAILTRVWDTARQWHDDSLQILRDLALLTPAH</sequence>
<dbReference type="SUPFAM" id="SSF53474">
    <property type="entry name" value="alpha/beta-Hydrolases"/>
    <property type="match status" value="1"/>
</dbReference>